<name>A0ABP1AKX2_9BRYO</name>
<accession>A0ABP1AKX2</accession>
<protein>
    <submittedName>
        <fullName evidence="1">Uncharacterized protein</fullName>
    </submittedName>
</protein>
<keyword evidence="2" id="KW-1185">Reference proteome</keyword>
<evidence type="ECO:0000313" key="1">
    <source>
        <dbReference type="EMBL" id="CAK9863195.1"/>
    </source>
</evidence>
<reference evidence="1" key="1">
    <citation type="submission" date="2024-03" db="EMBL/GenBank/DDBJ databases">
        <authorList>
            <consortium name="ELIXIR-Norway"/>
            <consortium name="Elixir Norway"/>
        </authorList>
    </citation>
    <scope>NUCLEOTIDE SEQUENCE</scope>
</reference>
<sequence length="81" mass="8630">MFSGPTALVSSAVSFDAGAVRDSQPRGLEVNCANSATDRPTIAFVVSTRPSPLLRSGEKIPFQWRRSLAGPEPDPSLRSTN</sequence>
<gene>
    <name evidence="1" type="ORF">CSSPJE1EN2_LOCUS6190</name>
</gene>
<organism evidence="1 2">
    <name type="scientific">Sphagnum jensenii</name>
    <dbReference type="NCBI Taxonomy" id="128206"/>
    <lineage>
        <taxon>Eukaryota</taxon>
        <taxon>Viridiplantae</taxon>
        <taxon>Streptophyta</taxon>
        <taxon>Embryophyta</taxon>
        <taxon>Bryophyta</taxon>
        <taxon>Sphagnophytina</taxon>
        <taxon>Sphagnopsida</taxon>
        <taxon>Sphagnales</taxon>
        <taxon>Sphagnaceae</taxon>
        <taxon>Sphagnum</taxon>
    </lineage>
</organism>
<dbReference type="EMBL" id="OZ023714">
    <property type="protein sequence ID" value="CAK9863195.1"/>
    <property type="molecule type" value="Genomic_DNA"/>
</dbReference>
<dbReference type="Proteomes" id="UP001497522">
    <property type="component" value="Chromosome 13"/>
</dbReference>
<proteinExistence type="predicted"/>
<evidence type="ECO:0000313" key="2">
    <source>
        <dbReference type="Proteomes" id="UP001497522"/>
    </source>
</evidence>